<protein>
    <submittedName>
        <fullName evidence="1">Uncharacterized protein</fullName>
    </submittedName>
</protein>
<dbReference type="SUPFAM" id="SSF56801">
    <property type="entry name" value="Acetyl-CoA synthetase-like"/>
    <property type="match status" value="1"/>
</dbReference>
<keyword evidence="2" id="KW-1185">Reference proteome</keyword>
<gene>
    <name evidence="1" type="ORF">AWC23_18260</name>
</gene>
<dbReference type="Proteomes" id="UP000193387">
    <property type="component" value="Unassembled WGS sequence"/>
</dbReference>
<proteinExistence type="predicted"/>
<organism evidence="1 2">
    <name type="scientific">Mycobacterium saskatchewanense</name>
    <dbReference type="NCBI Taxonomy" id="220927"/>
    <lineage>
        <taxon>Bacteria</taxon>
        <taxon>Bacillati</taxon>
        <taxon>Actinomycetota</taxon>
        <taxon>Actinomycetes</taxon>
        <taxon>Mycobacteriales</taxon>
        <taxon>Mycobacteriaceae</taxon>
        <taxon>Mycobacterium</taxon>
        <taxon>Mycobacterium simiae complex</taxon>
    </lineage>
</organism>
<dbReference type="Gene3D" id="3.40.50.12780">
    <property type="entry name" value="N-terminal domain of ligase-like"/>
    <property type="match status" value="1"/>
</dbReference>
<dbReference type="InterPro" id="IPR042099">
    <property type="entry name" value="ANL_N_sf"/>
</dbReference>
<name>A0AAJ3NPW8_9MYCO</name>
<evidence type="ECO:0000313" key="2">
    <source>
        <dbReference type="Proteomes" id="UP000193387"/>
    </source>
</evidence>
<dbReference type="AlphaFoldDB" id="A0AAJ3NPW8"/>
<evidence type="ECO:0000313" key="1">
    <source>
        <dbReference type="EMBL" id="ORW70128.1"/>
    </source>
</evidence>
<comment type="caution">
    <text evidence="1">The sequence shown here is derived from an EMBL/GenBank/DDBJ whole genome shotgun (WGS) entry which is preliminary data.</text>
</comment>
<sequence>MAPARFSPSRFLDDVRRHRVTYLNYVDKPLALILSTPERPDDADKTPRVAIVNGFDYRVVRTSPA</sequence>
<dbReference type="EMBL" id="LQPR01000041">
    <property type="protein sequence ID" value="ORW70128.1"/>
    <property type="molecule type" value="Genomic_DNA"/>
</dbReference>
<accession>A0AAJ3NPW8</accession>
<reference evidence="1 2" key="1">
    <citation type="submission" date="2016-01" db="EMBL/GenBank/DDBJ databases">
        <title>The new phylogeny of the genus Mycobacterium.</title>
        <authorList>
            <person name="Tarcisio F."/>
            <person name="Conor M."/>
            <person name="Antonella G."/>
            <person name="Elisabetta G."/>
            <person name="Giulia F.S."/>
            <person name="Sara T."/>
            <person name="Anna F."/>
            <person name="Clotilde B."/>
            <person name="Roberto B."/>
            <person name="Veronica D.S."/>
            <person name="Fabio R."/>
            <person name="Monica P."/>
            <person name="Olivier J."/>
            <person name="Enrico T."/>
            <person name="Nicola S."/>
        </authorList>
    </citation>
    <scope>NUCLEOTIDE SEQUENCE [LARGE SCALE GENOMIC DNA]</scope>
    <source>
        <strain evidence="1 2">DSM 44616</strain>
    </source>
</reference>